<dbReference type="AlphaFoldDB" id="A0A328DH51"/>
<organism evidence="6 7">
    <name type="scientific">Cuscuta australis</name>
    <dbReference type="NCBI Taxonomy" id="267555"/>
    <lineage>
        <taxon>Eukaryota</taxon>
        <taxon>Viridiplantae</taxon>
        <taxon>Streptophyta</taxon>
        <taxon>Embryophyta</taxon>
        <taxon>Tracheophyta</taxon>
        <taxon>Spermatophyta</taxon>
        <taxon>Magnoliopsida</taxon>
        <taxon>eudicotyledons</taxon>
        <taxon>Gunneridae</taxon>
        <taxon>Pentapetalae</taxon>
        <taxon>asterids</taxon>
        <taxon>lamiids</taxon>
        <taxon>Solanales</taxon>
        <taxon>Convolvulaceae</taxon>
        <taxon>Cuscuteae</taxon>
        <taxon>Cuscuta</taxon>
        <taxon>Cuscuta subgen. Grammica</taxon>
        <taxon>Cuscuta sect. Cleistogrammica</taxon>
    </lineage>
</organism>
<evidence type="ECO:0000313" key="6">
    <source>
        <dbReference type="EMBL" id="RAL43918.1"/>
    </source>
</evidence>
<dbReference type="GO" id="GO:0016616">
    <property type="term" value="F:oxidoreductase activity, acting on the CH-OH group of donors, NAD or NADP as acceptor"/>
    <property type="evidence" value="ECO:0007669"/>
    <property type="project" value="InterPro"/>
</dbReference>
<dbReference type="Proteomes" id="UP000249390">
    <property type="component" value="Unassembled WGS sequence"/>
</dbReference>
<dbReference type="PANTHER" id="PTHR42683">
    <property type="entry name" value="ALDEHYDE REDUCTASE"/>
    <property type="match status" value="1"/>
</dbReference>
<reference evidence="6 7" key="1">
    <citation type="submission" date="2018-06" db="EMBL/GenBank/DDBJ databases">
        <title>The Genome of Cuscuta australis (Dodder) Provides Insight into the Evolution of Plant Parasitism.</title>
        <authorList>
            <person name="Liu H."/>
        </authorList>
    </citation>
    <scope>NUCLEOTIDE SEQUENCE [LARGE SCALE GENOMIC DNA]</scope>
    <source>
        <strain evidence="7">cv. Yunnan</strain>
        <tissue evidence="6">Vines</tissue>
    </source>
</reference>
<dbReference type="InterPro" id="IPR036236">
    <property type="entry name" value="Znf_C2H2_sf"/>
</dbReference>
<dbReference type="InterPro" id="IPR013154">
    <property type="entry name" value="ADH-like_N"/>
</dbReference>
<dbReference type="Pfam" id="PF00107">
    <property type="entry name" value="ADH_zinc_N"/>
    <property type="match status" value="1"/>
</dbReference>
<feature type="domain" description="Enoyl reductase (ER)" evidence="5">
    <location>
        <begin position="83"/>
        <end position="387"/>
    </location>
</feature>
<dbReference type="SUPFAM" id="SSF57667">
    <property type="entry name" value="beta-beta-alpha zinc fingers"/>
    <property type="match status" value="1"/>
</dbReference>
<evidence type="ECO:0000256" key="3">
    <source>
        <dbReference type="ARBA" id="ARBA00022833"/>
    </source>
</evidence>
<keyword evidence="3" id="KW-0862">Zinc</keyword>
<keyword evidence="7" id="KW-1185">Reference proteome</keyword>
<dbReference type="SMART" id="SM00829">
    <property type="entry name" value="PKS_ER"/>
    <property type="match status" value="1"/>
</dbReference>
<dbReference type="InterPro" id="IPR011032">
    <property type="entry name" value="GroES-like_sf"/>
</dbReference>
<dbReference type="SUPFAM" id="SSF50129">
    <property type="entry name" value="GroES-like"/>
    <property type="match status" value="1"/>
</dbReference>
<evidence type="ECO:0000313" key="7">
    <source>
        <dbReference type="Proteomes" id="UP000249390"/>
    </source>
</evidence>
<accession>A0A328DH51</accession>
<evidence type="ECO:0000256" key="4">
    <source>
        <dbReference type="ARBA" id="ARBA00023002"/>
    </source>
</evidence>
<dbReference type="FunFam" id="3.40.50.720:FF:000022">
    <property type="entry name" value="Cinnamyl alcohol dehydrogenase"/>
    <property type="match status" value="1"/>
</dbReference>
<dbReference type="SUPFAM" id="SSF51735">
    <property type="entry name" value="NAD(P)-binding Rossmann-fold domains"/>
    <property type="match status" value="1"/>
</dbReference>
<keyword evidence="4" id="KW-0560">Oxidoreductase</keyword>
<proteinExistence type="predicted"/>
<dbReference type="InterPro" id="IPR047109">
    <property type="entry name" value="CAD-like"/>
</dbReference>
<keyword evidence="2" id="KW-0479">Metal-binding</keyword>
<comment type="cofactor">
    <cofactor evidence="1">
        <name>Zn(2+)</name>
        <dbReference type="ChEBI" id="CHEBI:29105"/>
    </cofactor>
</comment>
<dbReference type="EMBL" id="NQVE01000150">
    <property type="protein sequence ID" value="RAL43918.1"/>
    <property type="molecule type" value="Genomic_DNA"/>
</dbReference>
<dbReference type="CDD" id="cd05283">
    <property type="entry name" value="CAD1"/>
    <property type="match status" value="1"/>
</dbReference>
<comment type="caution">
    <text evidence="6">The sequence shown here is derived from an EMBL/GenBank/DDBJ whole genome shotgun (WGS) entry which is preliminary data.</text>
</comment>
<dbReference type="GO" id="GO:0046872">
    <property type="term" value="F:metal ion binding"/>
    <property type="evidence" value="ECO:0007669"/>
    <property type="project" value="UniProtKB-KW"/>
</dbReference>
<evidence type="ECO:0000256" key="1">
    <source>
        <dbReference type="ARBA" id="ARBA00001947"/>
    </source>
</evidence>
<gene>
    <name evidence="6" type="ORF">DM860_014054</name>
</gene>
<protein>
    <recommendedName>
        <fullName evidence="5">Enoyl reductase (ER) domain-containing protein</fullName>
    </recommendedName>
</protein>
<dbReference type="Gene3D" id="3.90.180.10">
    <property type="entry name" value="Medium-chain alcohol dehydrogenases, catalytic domain"/>
    <property type="match status" value="1"/>
</dbReference>
<dbReference type="Pfam" id="PF08240">
    <property type="entry name" value="ADH_N"/>
    <property type="match status" value="1"/>
</dbReference>
<dbReference type="InterPro" id="IPR013149">
    <property type="entry name" value="ADH-like_C"/>
</dbReference>
<evidence type="ECO:0000259" key="5">
    <source>
        <dbReference type="SMART" id="SM00829"/>
    </source>
</evidence>
<sequence length="396" mass="43825">MADKKALFRAKLAQRNQKRIENPLVRYNDHDQPVCRVCDVVLKSEIDWTVHQTCRKHKMAIDNLKANSATLKQTINANLERLENLEGLSLRILKVIRLGAGELGKKMFNSRHEIVGVVTEVGTKVERFQIGDKVGVGCLVGSCRDFKNCSRDWENYCPRSVQTYNDLRSTTYGGYSYIIVADEHFILKWPETLSMEAAPLLCAGITTYSPLKHFGLDKPGMNIGVVGLGGLGHMAVKYTKAFGSKVTVMSTSAGKKQEAIDHLGADLFLISRDPQQMEDAMDTLDGIIDTVSAVHSIQPLLTLLKTDGKHVLVGIPEKPLDLPVFSLLRGRKLVAGSGIGGIKETQEMLDFSAKHGITPDVEIFAMDYVNTALERLERADVKYRLVLDIGNTLKSA</sequence>
<dbReference type="Gene3D" id="3.40.50.720">
    <property type="entry name" value="NAD(P)-binding Rossmann-like Domain"/>
    <property type="match status" value="1"/>
</dbReference>
<dbReference type="InterPro" id="IPR020843">
    <property type="entry name" value="ER"/>
</dbReference>
<evidence type="ECO:0000256" key="2">
    <source>
        <dbReference type="ARBA" id="ARBA00022723"/>
    </source>
</evidence>
<dbReference type="InterPro" id="IPR036291">
    <property type="entry name" value="NAD(P)-bd_dom_sf"/>
</dbReference>
<name>A0A328DH51_9ASTE</name>